<keyword evidence="1" id="KW-0472">Membrane</keyword>
<keyword evidence="1" id="KW-0812">Transmembrane</keyword>
<sequence length="322" mass="35494">MSKGFKPFSIMMPMIALLLIAFVSLISGFVTIWSVMPSDMRSGAALLILSITSLFAAGLFFAQSRGVASLLPMRVQDSLVNMSILDVAQKIWHVTGDVADAALVVGLRMDPDHAQHAISRLPAPVRTTLTHPGIINLVPRVISDLILPAHVRARFLRPRDVTAAPVCPNLQQEPPFLTPIIVEVSERRIRSLAATFFDMYLRQNPLIRLSLSHYRTVVSFFTAISLFQVVKSRTARGATFKLLQALVFLSALSISGNVYANLRPRRQLPHVAADEGQRTTSPVIPSGNKLTTFQRGLIISAAAATAFGLYRRTLRNKAIRRY</sequence>
<dbReference type="EMBL" id="HACM01008793">
    <property type="protein sequence ID" value="CRZ09235.1"/>
    <property type="molecule type" value="Transcribed_RNA"/>
</dbReference>
<protein>
    <submittedName>
        <fullName evidence="2">Uncharacterized protein</fullName>
    </submittedName>
</protein>
<evidence type="ECO:0000313" key="2">
    <source>
        <dbReference type="EMBL" id="CRZ09235.1"/>
    </source>
</evidence>
<accession>A0A0H5R4X3</accession>
<reference evidence="2" key="1">
    <citation type="submission" date="2015-04" db="EMBL/GenBank/DDBJ databases">
        <title>The genome sequence of the plant pathogenic Rhizarian Plasmodiophora brassicae reveals insights in its biotrophic life cycle and the origin of chitin synthesis.</title>
        <authorList>
            <person name="Schwelm A."/>
            <person name="Fogelqvist J."/>
            <person name="Knaust A."/>
            <person name="Julke S."/>
            <person name="Lilja T."/>
            <person name="Dhandapani V."/>
            <person name="Bonilla-Rosso G."/>
            <person name="Karlsson M."/>
            <person name="Shevchenko A."/>
            <person name="Choi S.R."/>
            <person name="Kim H.G."/>
            <person name="Park J.Y."/>
            <person name="Lim Y.P."/>
            <person name="Ludwig-Muller J."/>
            <person name="Dixelius C."/>
        </authorList>
    </citation>
    <scope>NUCLEOTIDE SEQUENCE</scope>
    <source>
        <tissue evidence="2">Potato root galls</tissue>
    </source>
</reference>
<proteinExistence type="predicted"/>
<feature type="transmembrane region" description="Helical" evidence="1">
    <location>
        <begin position="212"/>
        <end position="230"/>
    </location>
</feature>
<name>A0A0H5R4X3_9EUKA</name>
<feature type="transmembrane region" description="Helical" evidence="1">
    <location>
        <begin position="44"/>
        <end position="62"/>
    </location>
</feature>
<dbReference type="AlphaFoldDB" id="A0A0H5R4X3"/>
<organism evidence="2">
    <name type="scientific">Spongospora subterranea</name>
    <dbReference type="NCBI Taxonomy" id="70186"/>
    <lineage>
        <taxon>Eukaryota</taxon>
        <taxon>Sar</taxon>
        <taxon>Rhizaria</taxon>
        <taxon>Endomyxa</taxon>
        <taxon>Phytomyxea</taxon>
        <taxon>Plasmodiophorida</taxon>
        <taxon>Plasmodiophoridae</taxon>
        <taxon>Spongospora</taxon>
    </lineage>
</organism>
<keyword evidence="1" id="KW-1133">Transmembrane helix</keyword>
<feature type="transmembrane region" description="Helical" evidence="1">
    <location>
        <begin position="242"/>
        <end position="260"/>
    </location>
</feature>
<evidence type="ECO:0000256" key="1">
    <source>
        <dbReference type="SAM" id="Phobius"/>
    </source>
</evidence>